<dbReference type="AlphaFoldDB" id="A0A382TR52"/>
<organism evidence="1">
    <name type="scientific">marine metagenome</name>
    <dbReference type="NCBI Taxonomy" id="408172"/>
    <lineage>
        <taxon>unclassified sequences</taxon>
        <taxon>metagenomes</taxon>
        <taxon>ecological metagenomes</taxon>
    </lineage>
</organism>
<accession>A0A382TR52</accession>
<protein>
    <recommendedName>
        <fullName evidence="2">WbqC-like protein family protein</fullName>
    </recommendedName>
</protein>
<feature type="non-terminal residue" evidence="1">
    <location>
        <position position="128"/>
    </location>
</feature>
<gene>
    <name evidence="1" type="ORF">METZ01_LOCUS377420</name>
</gene>
<name>A0A382TR52_9ZZZZ</name>
<sequence>MTTVSIHQPLYLPWLGFFKKMMNSDIFVIFDDVDFVRKMHFNTNSIRDKEKILHLTVPVKKEPGGLIKDIKIDNSHGWATKHKKAIISNYSKSNYLNNYKNFIEKLYDKKFELLIDLNITIIEFIKKE</sequence>
<evidence type="ECO:0000313" key="1">
    <source>
        <dbReference type="EMBL" id="SVD24566.1"/>
    </source>
</evidence>
<evidence type="ECO:0008006" key="2">
    <source>
        <dbReference type="Google" id="ProtNLM"/>
    </source>
</evidence>
<proteinExistence type="predicted"/>
<reference evidence="1" key="1">
    <citation type="submission" date="2018-05" db="EMBL/GenBank/DDBJ databases">
        <authorList>
            <person name="Lanie J.A."/>
            <person name="Ng W.-L."/>
            <person name="Kazmierczak K.M."/>
            <person name="Andrzejewski T.M."/>
            <person name="Davidsen T.M."/>
            <person name="Wayne K.J."/>
            <person name="Tettelin H."/>
            <person name="Glass J.I."/>
            <person name="Rusch D."/>
            <person name="Podicherti R."/>
            <person name="Tsui H.-C.T."/>
            <person name="Winkler M.E."/>
        </authorList>
    </citation>
    <scope>NUCLEOTIDE SEQUENCE</scope>
</reference>
<dbReference type="EMBL" id="UINC01138550">
    <property type="protein sequence ID" value="SVD24566.1"/>
    <property type="molecule type" value="Genomic_DNA"/>
</dbReference>
<dbReference type="InterPro" id="IPR014985">
    <property type="entry name" value="WbqC"/>
</dbReference>
<dbReference type="Pfam" id="PF08889">
    <property type="entry name" value="WbqC"/>
    <property type="match status" value="1"/>
</dbReference>